<organism evidence="1 2">
    <name type="scientific">Purpureocillium lilacinum</name>
    <name type="common">Paecilomyces lilacinus</name>
    <dbReference type="NCBI Taxonomy" id="33203"/>
    <lineage>
        <taxon>Eukaryota</taxon>
        <taxon>Fungi</taxon>
        <taxon>Dikarya</taxon>
        <taxon>Ascomycota</taxon>
        <taxon>Pezizomycotina</taxon>
        <taxon>Sordariomycetes</taxon>
        <taxon>Hypocreomycetidae</taxon>
        <taxon>Hypocreales</taxon>
        <taxon>Ophiocordycipitaceae</taxon>
        <taxon>Purpureocillium</taxon>
    </lineage>
</organism>
<name>A0ACC4E170_PURLI</name>
<keyword evidence="2" id="KW-1185">Reference proteome</keyword>
<proteinExistence type="predicted"/>
<evidence type="ECO:0000313" key="2">
    <source>
        <dbReference type="Proteomes" id="UP001638806"/>
    </source>
</evidence>
<reference evidence="1" key="1">
    <citation type="submission" date="2024-12" db="EMBL/GenBank/DDBJ databases">
        <title>Comparative genomics and development of molecular markers within Purpureocillium lilacinum and among Purpureocillium species.</title>
        <authorList>
            <person name="Yeh Z.-Y."/>
            <person name="Ni N.-T."/>
            <person name="Lo P.-H."/>
            <person name="Mushyakhwo K."/>
            <person name="Lin C.-F."/>
            <person name="Nai Y.-S."/>
        </authorList>
    </citation>
    <scope>NUCLEOTIDE SEQUENCE</scope>
    <source>
        <strain evidence="1">NCHU-NPUST-175</strain>
    </source>
</reference>
<dbReference type="Proteomes" id="UP001638806">
    <property type="component" value="Unassembled WGS sequence"/>
</dbReference>
<gene>
    <name evidence="1" type="ORF">ACCO45_002893</name>
</gene>
<protein>
    <submittedName>
        <fullName evidence="1">Uncharacterized protein</fullName>
    </submittedName>
</protein>
<comment type="caution">
    <text evidence="1">The sequence shown here is derived from an EMBL/GenBank/DDBJ whole genome shotgun (WGS) entry which is preliminary data.</text>
</comment>
<sequence>MRSCDSKQTRGKGFPETLVWYVIYRARRGEDIGSSCLLESMSSDERISKLPGYALATEAVMRRRARKGDNAGPGCGGTSSLEKTGFEMLRNGKVWRADETRRGSARSMRWPDPSRLRPSPVPEDARIGDKTHSNCHGYREERSLLTGMIRKSNRPISAFEFSAFESGRIPGRRSAPQSTAEATDALIDRNVDRRGTCSSNVDAKRLPMTPHASCFQRHKTCGGTSRGHGGCAA</sequence>
<accession>A0ACC4E170</accession>
<evidence type="ECO:0000313" key="1">
    <source>
        <dbReference type="EMBL" id="KAL3961370.1"/>
    </source>
</evidence>
<dbReference type="EMBL" id="JBGNUJ010000003">
    <property type="protein sequence ID" value="KAL3961370.1"/>
    <property type="molecule type" value="Genomic_DNA"/>
</dbReference>